<dbReference type="EMBL" id="JAMPLM010000010">
    <property type="protein sequence ID" value="MEP1059461.1"/>
    <property type="molecule type" value="Genomic_DNA"/>
</dbReference>
<protein>
    <submittedName>
        <fullName evidence="1">Uncharacterized protein</fullName>
    </submittedName>
</protein>
<name>A0ABV0KKB2_9CYAN</name>
<comment type="caution">
    <text evidence="1">The sequence shown here is derived from an EMBL/GenBank/DDBJ whole genome shotgun (WGS) entry which is preliminary data.</text>
</comment>
<keyword evidence="2" id="KW-1185">Reference proteome</keyword>
<sequence length="48" mass="5306">MLVFSQVVYEQVVYESAHVQLTSERLTAAPTLVANKAFPTRAIALTIK</sequence>
<dbReference type="Proteomes" id="UP001476950">
    <property type="component" value="Unassembled WGS sequence"/>
</dbReference>
<gene>
    <name evidence="1" type="ORF">NDI38_13520</name>
</gene>
<evidence type="ECO:0000313" key="2">
    <source>
        <dbReference type="Proteomes" id="UP001476950"/>
    </source>
</evidence>
<organism evidence="1 2">
    <name type="scientific">Stenomitos frigidus AS-A4</name>
    <dbReference type="NCBI Taxonomy" id="2933935"/>
    <lineage>
        <taxon>Bacteria</taxon>
        <taxon>Bacillati</taxon>
        <taxon>Cyanobacteriota</taxon>
        <taxon>Cyanophyceae</taxon>
        <taxon>Leptolyngbyales</taxon>
        <taxon>Leptolyngbyaceae</taxon>
        <taxon>Stenomitos</taxon>
    </lineage>
</organism>
<proteinExistence type="predicted"/>
<reference evidence="1 2" key="1">
    <citation type="submission" date="2022-04" db="EMBL/GenBank/DDBJ databases">
        <title>Positive selection, recombination, and allopatry shape intraspecific diversity of widespread and dominant cyanobacteria.</title>
        <authorList>
            <person name="Wei J."/>
            <person name="Shu W."/>
            <person name="Hu C."/>
        </authorList>
    </citation>
    <scope>NUCLEOTIDE SEQUENCE [LARGE SCALE GENOMIC DNA]</scope>
    <source>
        <strain evidence="1 2">AS-A4</strain>
    </source>
</reference>
<dbReference type="RefSeq" id="WP_190448818.1">
    <property type="nucleotide sequence ID" value="NZ_JAMPLM010000010.1"/>
</dbReference>
<accession>A0ABV0KKB2</accession>
<evidence type="ECO:0000313" key="1">
    <source>
        <dbReference type="EMBL" id="MEP1059461.1"/>
    </source>
</evidence>